<keyword evidence="3" id="KW-1185">Reference proteome</keyword>
<accession>A0AAD8AIK4</accession>
<evidence type="ECO:0000256" key="1">
    <source>
        <dbReference type="SAM" id="Phobius"/>
    </source>
</evidence>
<feature type="non-terminal residue" evidence="2">
    <location>
        <position position="91"/>
    </location>
</feature>
<evidence type="ECO:0000313" key="3">
    <source>
        <dbReference type="Proteomes" id="UP001233999"/>
    </source>
</evidence>
<protein>
    <submittedName>
        <fullName evidence="2">Uncharacterized protein</fullName>
    </submittedName>
</protein>
<sequence>VNLIITFFVVESWTILKKKSIKAIEYVEIFLKYCYEYDSLSNRQRMAFVFRSFDILHLRSWASSILNPLVCITIFMLSFHVNFGLPLFFFL</sequence>
<dbReference type="EMBL" id="JASPKZ010000814">
    <property type="protein sequence ID" value="KAJ9599385.1"/>
    <property type="molecule type" value="Genomic_DNA"/>
</dbReference>
<reference evidence="2" key="2">
    <citation type="submission" date="2023-05" db="EMBL/GenBank/DDBJ databases">
        <authorList>
            <person name="Fouks B."/>
        </authorList>
    </citation>
    <scope>NUCLEOTIDE SEQUENCE</scope>
    <source>
        <strain evidence="2">Stay&amp;Tobe</strain>
        <tissue evidence="2">Testes</tissue>
    </source>
</reference>
<evidence type="ECO:0000313" key="2">
    <source>
        <dbReference type="EMBL" id="KAJ9599385.1"/>
    </source>
</evidence>
<keyword evidence="1" id="KW-0472">Membrane</keyword>
<reference evidence="2" key="1">
    <citation type="journal article" date="2023" name="IScience">
        <title>Live-bearing cockroach genome reveals convergent evolutionary mechanisms linked to viviparity in insects and beyond.</title>
        <authorList>
            <person name="Fouks B."/>
            <person name="Harrison M.C."/>
            <person name="Mikhailova A.A."/>
            <person name="Marchal E."/>
            <person name="English S."/>
            <person name="Carruthers M."/>
            <person name="Jennings E.C."/>
            <person name="Chiamaka E.L."/>
            <person name="Frigard R.A."/>
            <person name="Pippel M."/>
            <person name="Attardo G.M."/>
            <person name="Benoit J.B."/>
            <person name="Bornberg-Bauer E."/>
            <person name="Tobe S.S."/>
        </authorList>
    </citation>
    <scope>NUCLEOTIDE SEQUENCE</scope>
    <source>
        <strain evidence="2">Stay&amp;Tobe</strain>
    </source>
</reference>
<proteinExistence type="predicted"/>
<dbReference type="AlphaFoldDB" id="A0AAD8AIK4"/>
<keyword evidence="1" id="KW-0812">Transmembrane</keyword>
<comment type="caution">
    <text evidence="2">The sequence shown here is derived from an EMBL/GenBank/DDBJ whole genome shotgun (WGS) entry which is preliminary data.</text>
</comment>
<keyword evidence="1" id="KW-1133">Transmembrane helix</keyword>
<dbReference type="Proteomes" id="UP001233999">
    <property type="component" value="Unassembled WGS sequence"/>
</dbReference>
<feature type="non-terminal residue" evidence="2">
    <location>
        <position position="1"/>
    </location>
</feature>
<gene>
    <name evidence="2" type="ORF">L9F63_010147</name>
</gene>
<feature type="transmembrane region" description="Helical" evidence="1">
    <location>
        <begin position="65"/>
        <end position="90"/>
    </location>
</feature>
<organism evidence="2 3">
    <name type="scientific">Diploptera punctata</name>
    <name type="common">Pacific beetle cockroach</name>
    <dbReference type="NCBI Taxonomy" id="6984"/>
    <lineage>
        <taxon>Eukaryota</taxon>
        <taxon>Metazoa</taxon>
        <taxon>Ecdysozoa</taxon>
        <taxon>Arthropoda</taxon>
        <taxon>Hexapoda</taxon>
        <taxon>Insecta</taxon>
        <taxon>Pterygota</taxon>
        <taxon>Neoptera</taxon>
        <taxon>Polyneoptera</taxon>
        <taxon>Dictyoptera</taxon>
        <taxon>Blattodea</taxon>
        <taxon>Blaberoidea</taxon>
        <taxon>Blaberidae</taxon>
        <taxon>Diplopterinae</taxon>
        <taxon>Diploptera</taxon>
    </lineage>
</organism>
<name>A0AAD8AIK4_DIPPU</name>